<sequence>MLKRYVHGVGSDDPLVSYDGSGTTKHQYGPYGEPINQSASRFRYTGQILLPGTELYHYKARVYHPKLGRFLQTDPIGYKDGMNWYAYVGNDPMNAVDPEGKNSEEIMHGLAQAFGFDTYTSADAAVKRTELEMKSYAPKDTIGAATGVIGVAGSALTFRSGRPFTGMVLLAASTNSLYASWTGKPTATGILTTKIAGELLTKDESLLEFAEKTGDLVQSLASGGVASYIKTATRSGDAVDAAGAVGVVNDGQNYKEAIRIVECSGRIDCKGK</sequence>
<keyword evidence="2" id="KW-1185">Reference proteome</keyword>
<dbReference type="EMBL" id="JBHLXP010000001">
    <property type="protein sequence ID" value="MFC0047294.1"/>
    <property type="molecule type" value="Genomic_DNA"/>
</dbReference>
<dbReference type="InterPro" id="IPR022385">
    <property type="entry name" value="Rhs_assc_core"/>
</dbReference>
<name>A0ABV6B8V4_9GAMM</name>
<organism evidence="1 2">
    <name type="scientific">Rheinheimera tilapiae</name>
    <dbReference type="NCBI Taxonomy" id="875043"/>
    <lineage>
        <taxon>Bacteria</taxon>
        <taxon>Pseudomonadati</taxon>
        <taxon>Pseudomonadota</taxon>
        <taxon>Gammaproteobacteria</taxon>
        <taxon>Chromatiales</taxon>
        <taxon>Chromatiaceae</taxon>
        <taxon>Rheinheimera</taxon>
    </lineage>
</organism>
<evidence type="ECO:0000313" key="2">
    <source>
        <dbReference type="Proteomes" id="UP001589813"/>
    </source>
</evidence>
<dbReference type="Gene3D" id="2.180.10.10">
    <property type="entry name" value="RHS repeat-associated core"/>
    <property type="match status" value="1"/>
</dbReference>
<accession>A0ABV6B8V4</accession>
<reference evidence="1 2" key="1">
    <citation type="submission" date="2024-09" db="EMBL/GenBank/DDBJ databases">
        <authorList>
            <person name="Sun Q."/>
            <person name="Mori K."/>
        </authorList>
    </citation>
    <scope>NUCLEOTIDE SEQUENCE [LARGE SCALE GENOMIC DNA]</scope>
    <source>
        <strain evidence="1 2">KCTC 23315</strain>
    </source>
</reference>
<dbReference type="InterPro" id="IPR050708">
    <property type="entry name" value="T6SS_VgrG/RHS"/>
</dbReference>
<comment type="caution">
    <text evidence="1">The sequence shown here is derived from an EMBL/GenBank/DDBJ whole genome shotgun (WGS) entry which is preliminary data.</text>
</comment>
<evidence type="ECO:0000313" key="1">
    <source>
        <dbReference type="EMBL" id="MFC0047294.1"/>
    </source>
</evidence>
<dbReference type="NCBIfam" id="TIGR03696">
    <property type="entry name" value="Rhs_assc_core"/>
    <property type="match status" value="1"/>
</dbReference>
<dbReference type="PANTHER" id="PTHR32305:SF15">
    <property type="entry name" value="PROTEIN RHSA-RELATED"/>
    <property type="match status" value="1"/>
</dbReference>
<proteinExistence type="predicted"/>
<protein>
    <submittedName>
        <fullName evidence="1">RHS repeat-associated core domain-containing protein</fullName>
    </submittedName>
</protein>
<gene>
    <name evidence="1" type="ORF">ACFFJP_03190</name>
</gene>
<dbReference type="RefSeq" id="WP_377240451.1">
    <property type="nucleotide sequence ID" value="NZ_JBHLXP010000001.1"/>
</dbReference>
<dbReference type="PANTHER" id="PTHR32305">
    <property type="match status" value="1"/>
</dbReference>
<dbReference type="Proteomes" id="UP001589813">
    <property type="component" value="Unassembled WGS sequence"/>
</dbReference>